<name>A0AAV5RUJ7_MAUHU</name>
<evidence type="ECO:0000313" key="1">
    <source>
        <dbReference type="EMBL" id="GMM54311.1"/>
    </source>
</evidence>
<sequence length="131" mass="14126">MHGLIERVGESGAGVGCTPIQGGSDSCQLQLGLPDCTWIYVIPIQCAHISTAALYVVMLSIREENTCVSQSVDHVSICETYQPIIQADQLQDLRLVNACLLCSNAMAQATQSKSLSTRILPTMIFMATPLQ</sequence>
<gene>
    <name evidence="1" type="ORF">DAKH74_009270</name>
</gene>
<evidence type="ECO:0000313" key="2">
    <source>
        <dbReference type="Proteomes" id="UP001377567"/>
    </source>
</evidence>
<protein>
    <submittedName>
        <fullName evidence="1">Uncharacterized protein</fullName>
    </submittedName>
</protein>
<dbReference type="AlphaFoldDB" id="A0AAV5RUJ7"/>
<dbReference type="Proteomes" id="UP001377567">
    <property type="component" value="Unassembled WGS sequence"/>
</dbReference>
<organism evidence="1 2">
    <name type="scientific">Maudiozyma humilis</name>
    <name type="common">Sour dough yeast</name>
    <name type="synonym">Kazachstania humilis</name>
    <dbReference type="NCBI Taxonomy" id="51915"/>
    <lineage>
        <taxon>Eukaryota</taxon>
        <taxon>Fungi</taxon>
        <taxon>Dikarya</taxon>
        <taxon>Ascomycota</taxon>
        <taxon>Saccharomycotina</taxon>
        <taxon>Saccharomycetes</taxon>
        <taxon>Saccharomycetales</taxon>
        <taxon>Saccharomycetaceae</taxon>
        <taxon>Maudiozyma</taxon>
    </lineage>
</organism>
<dbReference type="EMBL" id="BTGD01000001">
    <property type="protein sequence ID" value="GMM54311.1"/>
    <property type="molecule type" value="Genomic_DNA"/>
</dbReference>
<accession>A0AAV5RUJ7</accession>
<proteinExistence type="predicted"/>
<comment type="caution">
    <text evidence="1">The sequence shown here is derived from an EMBL/GenBank/DDBJ whole genome shotgun (WGS) entry which is preliminary data.</text>
</comment>
<reference evidence="1 2" key="1">
    <citation type="journal article" date="2023" name="Elife">
        <title>Identification of key yeast species and microbe-microbe interactions impacting larval growth of Drosophila in the wild.</title>
        <authorList>
            <person name="Mure A."/>
            <person name="Sugiura Y."/>
            <person name="Maeda R."/>
            <person name="Honda K."/>
            <person name="Sakurai N."/>
            <person name="Takahashi Y."/>
            <person name="Watada M."/>
            <person name="Katoh T."/>
            <person name="Gotoh A."/>
            <person name="Gotoh Y."/>
            <person name="Taniguchi I."/>
            <person name="Nakamura K."/>
            <person name="Hayashi T."/>
            <person name="Katayama T."/>
            <person name="Uemura T."/>
            <person name="Hattori Y."/>
        </authorList>
    </citation>
    <scope>NUCLEOTIDE SEQUENCE [LARGE SCALE GENOMIC DNA]</scope>
    <source>
        <strain evidence="1 2">KH-74</strain>
    </source>
</reference>
<keyword evidence="2" id="KW-1185">Reference proteome</keyword>